<accession>A0AAV8QDT6</accession>
<evidence type="ECO:0000256" key="4">
    <source>
        <dbReference type="ARBA" id="ARBA00023002"/>
    </source>
</evidence>
<dbReference type="InterPro" id="IPR027443">
    <property type="entry name" value="IPNS-like_sf"/>
</dbReference>
<dbReference type="SUPFAM" id="SSF51197">
    <property type="entry name" value="Clavaminate synthase-like"/>
    <property type="match status" value="1"/>
</dbReference>
<evidence type="ECO:0000256" key="2">
    <source>
        <dbReference type="ARBA" id="ARBA00022723"/>
    </source>
</evidence>
<keyword evidence="2 8" id="KW-0479">Metal-binding</keyword>
<dbReference type="GO" id="GO:0009686">
    <property type="term" value="P:gibberellin biosynthetic process"/>
    <property type="evidence" value="ECO:0007669"/>
    <property type="project" value="UniProtKB-ARBA"/>
</dbReference>
<name>A0AAV8QDT6_ENSVE</name>
<comment type="cofactor">
    <cofactor evidence="1">
        <name>L-ascorbate</name>
        <dbReference type="ChEBI" id="CHEBI:38290"/>
    </cofactor>
</comment>
<protein>
    <recommendedName>
        <fullName evidence="7">gibberellin 3beta-dioxygenase</fullName>
        <ecNumber evidence="7">1.14.11.15</ecNumber>
    </recommendedName>
</protein>
<comment type="catalytic activity">
    <reaction evidence="6">
        <text>gibberellin A20 + 2-oxoglutarate + O2 = gibberellin A1 + succinate + CO2</text>
        <dbReference type="Rhea" id="RHEA:10104"/>
        <dbReference type="ChEBI" id="CHEBI:15379"/>
        <dbReference type="ChEBI" id="CHEBI:16526"/>
        <dbReference type="ChEBI" id="CHEBI:16810"/>
        <dbReference type="ChEBI" id="CHEBI:30031"/>
        <dbReference type="ChEBI" id="CHEBI:58524"/>
        <dbReference type="ChEBI" id="CHEBI:58526"/>
        <dbReference type="EC" id="1.14.11.15"/>
    </reaction>
</comment>
<evidence type="ECO:0000313" key="11">
    <source>
        <dbReference type="EMBL" id="KAJ8471369.1"/>
    </source>
</evidence>
<evidence type="ECO:0000256" key="5">
    <source>
        <dbReference type="ARBA" id="ARBA00023004"/>
    </source>
</evidence>
<evidence type="ECO:0000256" key="9">
    <source>
        <dbReference type="SAM" id="MobiDB-lite"/>
    </source>
</evidence>
<dbReference type="InterPro" id="IPR026992">
    <property type="entry name" value="DIOX_N"/>
</dbReference>
<dbReference type="EC" id="1.14.11.15" evidence="7"/>
<keyword evidence="5 8" id="KW-0408">Iron</keyword>
<evidence type="ECO:0000256" key="7">
    <source>
        <dbReference type="ARBA" id="ARBA00066695"/>
    </source>
</evidence>
<gene>
    <name evidence="11" type="ORF">OPV22_025712</name>
</gene>
<keyword evidence="12" id="KW-1185">Reference proteome</keyword>
<dbReference type="InterPro" id="IPR005123">
    <property type="entry name" value="Oxoglu/Fe-dep_dioxygenase_dom"/>
</dbReference>
<dbReference type="PRINTS" id="PR00682">
    <property type="entry name" value="IPNSYNTHASE"/>
</dbReference>
<proteinExistence type="inferred from homology"/>
<dbReference type="InterPro" id="IPR044861">
    <property type="entry name" value="IPNS-like_FE2OG_OXY"/>
</dbReference>
<dbReference type="GO" id="GO:0046872">
    <property type="term" value="F:metal ion binding"/>
    <property type="evidence" value="ECO:0007669"/>
    <property type="project" value="UniProtKB-KW"/>
</dbReference>
<keyword evidence="3" id="KW-0223">Dioxygenase</keyword>
<organism evidence="11 12">
    <name type="scientific">Ensete ventricosum</name>
    <name type="common">Abyssinian banana</name>
    <name type="synonym">Musa ensete</name>
    <dbReference type="NCBI Taxonomy" id="4639"/>
    <lineage>
        <taxon>Eukaryota</taxon>
        <taxon>Viridiplantae</taxon>
        <taxon>Streptophyta</taxon>
        <taxon>Embryophyta</taxon>
        <taxon>Tracheophyta</taxon>
        <taxon>Spermatophyta</taxon>
        <taxon>Magnoliopsida</taxon>
        <taxon>Liliopsida</taxon>
        <taxon>Zingiberales</taxon>
        <taxon>Musaceae</taxon>
        <taxon>Ensete</taxon>
    </lineage>
</organism>
<dbReference type="GO" id="GO:0016707">
    <property type="term" value="F:gibberellin 3-beta-dioxygenase activity"/>
    <property type="evidence" value="ECO:0007669"/>
    <property type="project" value="UniProtKB-EC"/>
</dbReference>
<dbReference type="PANTHER" id="PTHR47990">
    <property type="entry name" value="2-OXOGLUTARATE (2OG) AND FE(II)-DEPENDENT OXYGENASE SUPERFAMILY PROTEIN-RELATED"/>
    <property type="match status" value="1"/>
</dbReference>
<evidence type="ECO:0000259" key="10">
    <source>
        <dbReference type="PROSITE" id="PS51471"/>
    </source>
</evidence>
<dbReference type="FunFam" id="2.60.120.330:FF:000013">
    <property type="entry name" value="Gibberellin 3-beta-dioxygenase 1"/>
    <property type="match status" value="1"/>
</dbReference>
<feature type="region of interest" description="Disordered" evidence="9">
    <location>
        <begin position="351"/>
        <end position="383"/>
    </location>
</feature>
<feature type="domain" description="Fe2OG dioxygenase" evidence="10">
    <location>
        <begin position="196"/>
        <end position="302"/>
    </location>
</feature>
<evidence type="ECO:0000256" key="8">
    <source>
        <dbReference type="RuleBase" id="RU003682"/>
    </source>
</evidence>
<evidence type="ECO:0000256" key="3">
    <source>
        <dbReference type="ARBA" id="ARBA00022964"/>
    </source>
</evidence>
<reference evidence="11 12" key="1">
    <citation type="submission" date="2022-12" db="EMBL/GenBank/DDBJ databases">
        <title>Chromosome-scale assembly of the Ensete ventricosum genome.</title>
        <authorList>
            <person name="Dussert Y."/>
            <person name="Stocks J."/>
            <person name="Wendawek A."/>
            <person name="Woldeyes F."/>
            <person name="Nichols R.A."/>
            <person name="Borrell J.S."/>
        </authorList>
    </citation>
    <scope>NUCLEOTIDE SEQUENCE [LARGE SCALE GENOMIC DNA]</scope>
    <source>
        <strain evidence="12">cv. Maze</strain>
        <tissue evidence="11">Seeds</tissue>
    </source>
</reference>
<dbReference type="AlphaFoldDB" id="A0AAV8QDT6"/>
<dbReference type="Gene3D" id="2.60.120.330">
    <property type="entry name" value="B-lactam Antibiotic, Isopenicillin N Synthase, Chain"/>
    <property type="match status" value="1"/>
</dbReference>
<evidence type="ECO:0000256" key="1">
    <source>
        <dbReference type="ARBA" id="ARBA00001961"/>
    </source>
</evidence>
<sequence>MPSLSDQPLIHHLQQFEFKTLPEVPDSHAWPVVNDHPHGDDAVPVIDLGCPDAARLIGRACEEWGAFQITGHGVPVDLLDRLEAQTRSLFSLPTGQKLKAARSPGGVTGYGVANISAFFSKLFWSEGFTIVGSPHDEARKLWPDDSAEFCGAIEEYTSWMKALGCRLMLLMLASLGLGEGDIDWAVPSRETTHEATAAPVIQLNSYPACPDPERAMGLAEHTDSSLFTILYQGSVRGLQLLHGNHPTGGARWVTVPPLPGALVVNVGDLSHILSNGRFQSVTHRAIVNRMQTRISVAYFYGPPAHFKISPIEKLMGPQQGPAYRAVTWPEYLTLKKRLYNQALASIRLLPTQGEEEEEESRKKNTSSEIITAAYTRRHGEAKV</sequence>
<dbReference type="Pfam" id="PF14226">
    <property type="entry name" value="DIOX_N"/>
    <property type="match status" value="1"/>
</dbReference>
<dbReference type="InterPro" id="IPR050231">
    <property type="entry name" value="Iron_ascorbate_oxido_reductase"/>
</dbReference>
<comment type="similarity">
    <text evidence="8">Belongs to the iron/ascorbate-dependent oxidoreductase family.</text>
</comment>
<dbReference type="PROSITE" id="PS51471">
    <property type="entry name" value="FE2OG_OXY"/>
    <property type="match status" value="1"/>
</dbReference>
<keyword evidence="4 8" id="KW-0560">Oxidoreductase</keyword>
<evidence type="ECO:0000313" key="12">
    <source>
        <dbReference type="Proteomes" id="UP001222027"/>
    </source>
</evidence>
<dbReference type="EMBL" id="JAQQAF010000007">
    <property type="protein sequence ID" value="KAJ8471369.1"/>
    <property type="molecule type" value="Genomic_DNA"/>
</dbReference>
<evidence type="ECO:0000256" key="6">
    <source>
        <dbReference type="ARBA" id="ARBA00052181"/>
    </source>
</evidence>
<dbReference type="Pfam" id="PF03171">
    <property type="entry name" value="2OG-FeII_Oxy"/>
    <property type="match status" value="1"/>
</dbReference>
<comment type="caution">
    <text evidence="11">The sequence shown here is derived from an EMBL/GenBank/DDBJ whole genome shotgun (WGS) entry which is preliminary data.</text>
</comment>
<dbReference type="Proteomes" id="UP001222027">
    <property type="component" value="Unassembled WGS sequence"/>
</dbReference>